<dbReference type="SUPFAM" id="SSF52833">
    <property type="entry name" value="Thioredoxin-like"/>
    <property type="match status" value="1"/>
</dbReference>
<dbReference type="NCBIfam" id="TIGR00385">
    <property type="entry name" value="dsbE"/>
    <property type="match status" value="1"/>
</dbReference>
<evidence type="ECO:0000256" key="5">
    <source>
        <dbReference type="ARBA" id="ARBA00023284"/>
    </source>
</evidence>
<dbReference type="EMBL" id="JRFJ01000001">
    <property type="protein sequence ID" value="KHJ55346.1"/>
    <property type="molecule type" value="Genomic_DNA"/>
</dbReference>
<dbReference type="InterPro" id="IPR013766">
    <property type="entry name" value="Thioredoxin_domain"/>
</dbReference>
<evidence type="ECO:0000313" key="7">
    <source>
        <dbReference type="EMBL" id="KHJ55346.1"/>
    </source>
</evidence>
<feature type="domain" description="Thioredoxin" evidence="6">
    <location>
        <begin position="42"/>
        <end position="189"/>
    </location>
</feature>
<dbReference type="PROSITE" id="PS00194">
    <property type="entry name" value="THIOREDOXIN_1"/>
    <property type="match status" value="1"/>
</dbReference>
<protein>
    <recommendedName>
        <fullName evidence="6">Thioredoxin domain-containing protein</fullName>
    </recommendedName>
</protein>
<dbReference type="STRING" id="370622.LA66_01355"/>
<comment type="subcellular location">
    <subcellularLocation>
        <location evidence="1">Cell envelope</location>
    </subcellularLocation>
</comment>
<keyword evidence="4" id="KW-1015">Disulfide bond</keyword>
<gene>
    <name evidence="7" type="ORF">LA66_01355</name>
</gene>
<dbReference type="Pfam" id="PF08534">
    <property type="entry name" value="Redoxin"/>
    <property type="match status" value="1"/>
</dbReference>
<name>A0A0B1Q7J2_9HYPH</name>
<evidence type="ECO:0000259" key="6">
    <source>
        <dbReference type="PROSITE" id="PS51352"/>
    </source>
</evidence>
<organism evidence="7 8">
    <name type="scientific">Aureimonas altamirensis</name>
    <dbReference type="NCBI Taxonomy" id="370622"/>
    <lineage>
        <taxon>Bacteria</taxon>
        <taxon>Pseudomonadati</taxon>
        <taxon>Pseudomonadota</taxon>
        <taxon>Alphaproteobacteria</taxon>
        <taxon>Hyphomicrobiales</taxon>
        <taxon>Aurantimonadaceae</taxon>
        <taxon>Aureimonas</taxon>
    </lineage>
</organism>
<dbReference type="InterPro" id="IPR017937">
    <property type="entry name" value="Thioredoxin_CS"/>
</dbReference>
<comment type="similarity">
    <text evidence="2">Belongs to the thioredoxin family. DsbE subfamily.</text>
</comment>
<comment type="caution">
    <text evidence="7">The sequence shown here is derived from an EMBL/GenBank/DDBJ whole genome shotgun (WGS) entry which is preliminary data.</text>
</comment>
<dbReference type="GO" id="GO:0030288">
    <property type="term" value="C:outer membrane-bounded periplasmic space"/>
    <property type="evidence" value="ECO:0007669"/>
    <property type="project" value="InterPro"/>
</dbReference>
<dbReference type="InterPro" id="IPR036249">
    <property type="entry name" value="Thioredoxin-like_sf"/>
</dbReference>
<dbReference type="InterPro" id="IPR013740">
    <property type="entry name" value="Redoxin"/>
</dbReference>
<evidence type="ECO:0000256" key="4">
    <source>
        <dbReference type="ARBA" id="ARBA00023157"/>
    </source>
</evidence>
<dbReference type="Gene3D" id="3.40.30.10">
    <property type="entry name" value="Glutaredoxin"/>
    <property type="match status" value="1"/>
</dbReference>
<dbReference type="GO" id="GO:0017004">
    <property type="term" value="P:cytochrome complex assembly"/>
    <property type="evidence" value="ECO:0007669"/>
    <property type="project" value="UniProtKB-KW"/>
</dbReference>
<dbReference type="PANTHER" id="PTHR42852:SF6">
    <property type="entry name" value="THIOL:DISULFIDE INTERCHANGE PROTEIN DSBE"/>
    <property type="match status" value="1"/>
</dbReference>
<evidence type="ECO:0000256" key="1">
    <source>
        <dbReference type="ARBA" id="ARBA00004196"/>
    </source>
</evidence>
<dbReference type="CDD" id="cd03010">
    <property type="entry name" value="TlpA_like_DsbE"/>
    <property type="match status" value="1"/>
</dbReference>
<keyword evidence="5" id="KW-0676">Redox-active center</keyword>
<dbReference type="Proteomes" id="UP000030826">
    <property type="component" value="Unassembled WGS sequence"/>
</dbReference>
<dbReference type="RefSeq" id="WP_039188196.1">
    <property type="nucleotide sequence ID" value="NZ_JRFJ01000001.1"/>
</dbReference>
<evidence type="ECO:0000256" key="2">
    <source>
        <dbReference type="ARBA" id="ARBA00007758"/>
    </source>
</evidence>
<dbReference type="InterPro" id="IPR004799">
    <property type="entry name" value="Periplasmic_diS_OxRdtase_DsbE"/>
</dbReference>
<dbReference type="GO" id="GO:0015036">
    <property type="term" value="F:disulfide oxidoreductase activity"/>
    <property type="evidence" value="ECO:0007669"/>
    <property type="project" value="InterPro"/>
</dbReference>
<accession>A0A0B1Q7J2</accession>
<dbReference type="InterPro" id="IPR050553">
    <property type="entry name" value="Thioredoxin_ResA/DsbE_sf"/>
</dbReference>
<evidence type="ECO:0000256" key="3">
    <source>
        <dbReference type="ARBA" id="ARBA00022748"/>
    </source>
</evidence>
<dbReference type="PANTHER" id="PTHR42852">
    <property type="entry name" value="THIOL:DISULFIDE INTERCHANGE PROTEIN DSBE"/>
    <property type="match status" value="1"/>
</dbReference>
<proteinExistence type="inferred from homology"/>
<dbReference type="AlphaFoldDB" id="A0A0B1Q7J2"/>
<sequence length="194" mass="20494">MISRRTRRLALAALPLILFVGMGGMFLFALESGRDPQALPSALQGRAAPATSLPPLEGARLADGSPVPGLSLPAGGTGRPTLINVFASWCAPCRAEHPLLMRLAADPRFDLVGINYKDKPEQASGFLEELGNPYAQIGADEDGRAGIDWGVYGVPETFLVSPEGTVLWKATGPLTPAIIQKELLPRLEVGSPLS</sequence>
<keyword evidence="3" id="KW-0201">Cytochrome c-type biogenesis</keyword>
<evidence type="ECO:0000313" key="8">
    <source>
        <dbReference type="Proteomes" id="UP000030826"/>
    </source>
</evidence>
<dbReference type="OrthoDB" id="9799347at2"/>
<reference evidence="7 8" key="1">
    <citation type="submission" date="2014-09" db="EMBL/GenBank/DDBJ databases">
        <title>Isolation and characterization of Aurantimonas altamirensis ON-56566 from clinical sample following a dog bite.</title>
        <authorList>
            <person name="Eshaghi A."/>
            <person name="Li A."/>
            <person name="Shahinas D."/>
            <person name="Bahn P."/>
            <person name="Kus J.V."/>
            <person name="Patel S.N."/>
        </authorList>
    </citation>
    <scope>NUCLEOTIDE SEQUENCE [LARGE SCALE GENOMIC DNA]</scope>
    <source>
        <strain evidence="7 8">ON-56566</strain>
    </source>
</reference>
<dbReference type="PROSITE" id="PS51352">
    <property type="entry name" value="THIOREDOXIN_2"/>
    <property type="match status" value="1"/>
</dbReference>